<sequence>MAAARDGFGILYEKLQIDHPVVQRHAVIAIFERFKASCTGRLQSGLAQGAIAHCFSSLHPAVIDQTVKEVCKLVKEQILSMERGLQELQAALDSVAGDRVGVIITGIGFLCRIAVDEAVAGKDMQKWAMILQANPLVKALVSREEAHFEILQQLSIIILHAHSATPRLQIAMEFLRSFFNLILIRPLLSCGQVLFARQLHSHLSLLACAYPTVGLQLLKMLIEYTEYYPIQSVQEIDMKAAAVRDLVDILESLLKNPQAQRQEAVQYGYSLLFCLLGLCHELKAHALPSLPALLLFKRAQKLLQSYKTGMPESCDVLLVSLAHILAATQVEQEQLLIIDLIISWFTGCNSKDSFLNTGSAQNFPSVLAFVYPALQLISLPSPQLKSAAIGLLQIIEDFTPICTPRVSLHCEKAFFASLAVQKELQMAGVVHYLLCSLWSQEKLGTWLTVDNFLLGKLPETPDNMNCTWCWLRNLRLQLSAGRESASNLIWDFKAEKNKGFVLWTSIIAATLLCHPSPEVSIGAADIVAAICTAKPIMGLSLFPVILFSFKNKIKGRSSKNGAILLALLNILPTLANHATTLPLIVQVLEPMLQYKQDLMMQATGIRLLCKTWECSDRAFPSLEKALQPSKFLDKTLDLHLAVSIAVSLRDVCKNNSDRGTDLVLSIQACIESKISVVQALGLESLSYLCEDDTIDFYTTWLVISKLFQNLPTNPLMAKSLCMLLGHGSLDAVQHLEESQSILSILWQLATYKTEGDQRFDWKVRAAALKAIQEYEVEVMENVFPLHGKHVELLLSESSPEVQTVFKDIVIKYLIHEHRNRDRGQKERKHNLNRLEKLLEALPQVIFPTLKSSSFPGTDKAVAEFPGAALLLLDIPSHNLAVKTTLGYRNKAVKSRKDAYERMFSEIADQLNIKQNLITILLALESWYSFLPRWLKAEIASLEQQVLSDDPENFVIKAADNIMKILYKTIEEGIPRVAVNATLALAALCKALPSSAHSICKSMAEYLRSQLSVDEHEYIRWSSAISLGVVSTSLHATDQMLRSEIVKLLLGCAAKSESGIVRAGCAIALGSICQNLLKDSSITDISDVSDKSKDQEISLLMNIVKNLAQLLVEICPSCEQTLNSILNFKISKDEELCIEGQRKVITSRVEQEIEENVWAVVGLLIGLGLSVTAIARAGKISLVLAITDAVIAWIPQKAEANLSVHSGSSYNYICSFSSLSLAVGACIALPMCVHVCYSLELMRDAEVDSLLGRLHLLLQDTWNLQSHSEIGIWMMQLSAAASIGTGNLFAFLLFEGSHPMQLEVVNSIMQTLLKGSKMSQATYGQLGSMVGLANALGAGAVLSPPLRNWSLEDKVGIFSEVETTDGLFVSNPLCLYGHCEGFLRSVVQDIIGLARGGQDLQVKSHAGWALGLFYKAFLRTHRFEQETGTGDGSAFLLKPQDLKVSTIQGYNMKSLESLPSGSTLSLLCSWLVKACSEEGNISRPKAILSVLRCLEKAPRLPAVDWGGLIRRLMRHDQYLVDSSATVLTLDMSNRLGEQQSIRIQVRQQCVSFSLAHAVQISSLALVLDELYDLSRLSTIELPLLLYLFEHVMLIERIFSEYRLKKLWEDLSSFLGSTQFQQLNNQLNAESKEKLRISMWKGLNKLVKNSQPHSGGLKLKRDFDFQNLKQLMKILIDYLPSSHLYGARGSSKKQELPHEEWKVAVDCLSQTPSEWLLQVFQVQAKDSYQTSKAILARARLVLKGCLHSNTLKTACTWLTSQRPSEIWTLLVEVTMALKQLTMEEKQEWIVNIMDTAMTCNYPLSAMQLLACFSSCWSSAAPLLVIDARIMETLPLCLPVFFLESSWQKNINVVFDKIISLTEIFAQRMSSRTSIPENIDTQVMDENKLTLKGLYLVAKRTSLALKEHLPHDMHTKVAHLNTI</sequence>
<dbReference type="EMBL" id="CM055103">
    <property type="protein sequence ID" value="KAJ7536682.1"/>
    <property type="molecule type" value="Genomic_DNA"/>
</dbReference>
<name>A0ACC2C3U7_DIPCM</name>
<gene>
    <name evidence="1" type="ORF">O6H91_12G077500</name>
</gene>
<reference evidence="2" key="1">
    <citation type="journal article" date="2024" name="Proc. Natl. Acad. Sci. U.S.A.">
        <title>Extraordinary preservation of gene collinearity over three hundred million years revealed in homosporous lycophytes.</title>
        <authorList>
            <person name="Li C."/>
            <person name="Wickell D."/>
            <person name="Kuo L.Y."/>
            <person name="Chen X."/>
            <person name="Nie B."/>
            <person name="Liao X."/>
            <person name="Peng D."/>
            <person name="Ji J."/>
            <person name="Jenkins J."/>
            <person name="Williams M."/>
            <person name="Shu S."/>
            <person name="Plott C."/>
            <person name="Barry K."/>
            <person name="Rajasekar S."/>
            <person name="Grimwood J."/>
            <person name="Han X."/>
            <person name="Sun S."/>
            <person name="Hou Z."/>
            <person name="He W."/>
            <person name="Dai G."/>
            <person name="Sun C."/>
            <person name="Schmutz J."/>
            <person name="Leebens-Mack J.H."/>
            <person name="Li F.W."/>
            <person name="Wang L."/>
        </authorList>
    </citation>
    <scope>NUCLEOTIDE SEQUENCE [LARGE SCALE GENOMIC DNA]</scope>
    <source>
        <strain evidence="2">cv. PW_Plant_1</strain>
    </source>
</reference>
<evidence type="ECO:0000313" key="1">
    <source>
        <dbReference type="EMBL" id="KAJ7536682.1"/>
    </source>
</evidence>
<comment type="caution">
    <text evidence="1">The sequence shown here is derived from an EMBL/GenBank/DDBJ whole genome shotgun (WGS) entry which is preliminary data.</text>
</comment>
<evidence type="ECO:0000313" key="2">
    <source>
        <dbReference type="Proteomes" id="UP001162992"/>
    </source>
</evidence>
<organism evidence="1 2">
    <name type="scientific">Diphasiastrum complanatum</name>
    <name type="common">Issler's clubmoss</name>
    <name type="synonym">Lycopodium complanatum</name>
    <dbReference type="NCBI Taxonomy" id="34168"/>
    <lineage>
        <taxon>Eukaryota</taxon>
        <taxon>Viridiplantae</taxon>
        <taxon>Streptophyta</taxon>
        <taxon>Embryophyta</taxon>
        <taxon>Tracheophyta</taxon>
        <taxon>Lycopodiopsida</taxon>
        <taxon>Lycopodiales</taxon>
        <taxon>Lycopodiaceae</taxon>
        <taxon>Lycopodioideae</taxon>
        <taxon>Diphasiastrum</taxon>
    </lineage>
</organism>
<keyword evidence="2" id="KW-1185">Reference proteome</keyword>
<accession>A0ACC2C3U7</accession>
<proteinExistence type="predicted"/>
<protein>
    <submittedName>
        <fullName evidence="1">Uncharacterized protein</fullName>
    </submittedName>
</protein>
<dbReference type="Proteomes" id="UP001162992">
    <property type="component" value="Chromosome 12"/>
</dbReference>